<accession>A0A919PV27</accession>
<dbReference type="EMBL" id="BONQ01000138">
    <property type="protein sequence ID" value="GIG50764.1"/>
    <property type="molecule type" value="Genomic_DNA"/>
</dbReference>
<reference evidence="3" key="1">
    <citation type="submission" date="2021-01" db="EMBL/GenBank/DDBJ databases">
        <title>Whole genome shotgun sequence of Dactylosporangium siamense NBRC 106093.</title>
        <authorList>
            <person name="Komaki H."/>
            <person name="Tamura T."/>
        </authorList>
    </citation>
    <scope>NUCLEOTIDE SEQUENCE</scope>
    <source>
        <strain evidence="3">NBRC 106093</strain>
    </source>
</reference>
<protein>
    <recommendedName>
        <fullName evidence="5">Lipoprotein</fullName>
    </recommendedName>
</protein>
<organism evidence="3 4">
    <name type="scientific">Dactylosporangium siamense</name>
    <dbReference type="NCBI Taxonomy" id="685454"/>
    <lineage>
        <taxon>Bacteria</taxon>
        <taxon>Bacillati</taxon>
        <taxon>Actinomycetota</taxon>
        <taxon>Actinomycetes</taxon>
        <taxon>Micromonosporales</taxon>
        <taxon>Micromonosporaceae</taxon>
        <taxon>Dactylosporangium</taxon>
    </lineage>
</organism>
<evidence type="ECO:0000256" key="2">
    <source>
        <dbReference type="SAM" id="SignalP"/>
    </source>
</evidence>
<dbReference type="Proteomes" id="UP000660611">
    <property type="component" value="Unassembled WGS sequence"/>
</dbReference>
<sequence length="382" mass="39725">MRRLCVMLGVLAIGLAGCGSSGSSGSSGEPGKGKPGPSASKPPPPKVPGKVVVVVGGSLKVLTQEPDGHLIIAPLDAPKFEDYEFTPDHKTVIYRAGTVVTARNLADGSEKKLAGDAKSNSLCLRTSPDGKRVSYRRNDDLVVVDLAGKVTVLDKVKRDKYGNGTVTATTELGCGEWLDATHVVFDRRKSLPETVSVKALEFDVVVDADTTTVAVLGGKSPKLIDSPAMWNPTAVCGNWVVANNGKNADALHLRQRTGDGDITKAGAFTGPELAVTGTAGSTHGVLFTPGTCRPLLYSIDKRTFQTIDPATRAVGAPVATLPAGGIEVHLFDEPATWQPGDAEVLAAVVNKQLVLVDVKAGTATPVPSDALDAAARVVAWLP</sequence>
<feature type="region of interest" description="Disordered" evidence="1">
    <location>
        <begin position="19"/>
        <end position="47"/>
    </location>
</feature>
<feature type="chain" id="PRO_5038627019" description="Lipoprotein" evidence="2">
    <location>
        <begin position="22"/>
        <end position="382"/>
    </location>
</feature>
<keyword evidence="2" id="KW-0732">Signal</keyword>
<dbReference type="PROSITE" id="PS51257">
    <property type="entry name" value="PROKAR_LIPOPROTEIN"/>
    <property type="match status" value="1"/>
</dbReference>
<evidence type="ECO:0008006" key="5">
    <source>
        <dbReference type="Google" id="ProtNLM"/>
    </source>
</evidence>
<dbReference type="RefSeq" id="WP_203852396.1">
    <property type="nucleotide sequence ID" value="NZ_BAAAVW010000014.1"/>
</dbReference>
<evidence type="ECO:0000313" key="4">
    <source>
        <dbReference type="Proteomes" id="UP000660611"/>
    </source>
</evidence>
<evidence type="ECO:0000256" key="1">
    <source>
        <dbReference type="SAM" id="MobiDB-lite"/>
    </source>
</evidence>
<feature type="signal peptide" evidence="2">
    <location>
        <begin position="1"/>
        <end position="21"/>
    </location>
</feature>
<dbReference type="SUPFAM" id="SSF82171">
    <property type="entry name" value="DPP6 N-terminal domain-like"/>
    <property type="match status" value="1"/>
</dbReference>
<keyword evidence="4" id="KW-1185">Reference proteome</keyword>
<name>A0A919PV27_9ACTN</name>
<gene>
    <name evidence="3" type="ORF">Dsi01nite_088050</name>
</gene>
<dbReference type="AlphaFoldDB" id="A0A919PV27"/>
<dbReference type="Gene3D" id="2.140.10.30">
    <property type="entry name" value="Dipeptidylpeptidase IV, N-terminal domain"/>
    <property type="match status" value="1"/>
</dbReference>
<evidence type="ECO:0000313" key="3">
    <source>
        <dbReference type="EMBL" id="GIG50764.1"/>
    </source>
</evidence>
<proteinExistence type="predicted"/>
<comment type="caution">
    <text evidence="3">The sequence shown here is derived from an EMBL/GenBank/DDBJ whole genome shotgun (WGS) entry which is preliminary data.</text>
</comment>